<gene>
    <name evidence="4" type="ORF">CFBP5477_022515</name>
</gene>
<evidence type="ECO:0000256" key="1">
    <source>
        <dbReference type="ARBA" id="ARBA00009986"/>
    </source>
</evidence>
<comment type="similarity">
    <text evidence="1">Belongs to the aldehyde dehydrogenase family.</text>
</comment>
<dbReference type="InterPro" id="IPR050740">
    <property type="entry name" value="Aldehyde_DH_Superfamily"/>
</dbReference>
<dbReference type="FunFam" id="3.40.309.10:FF:000009">
    <property type="entry name" value="Aldehyde dehydrogenase A"/>
    <property type="match status" value="1"/>
</dbReference>
<dbReference type="SUPFAM" id="SSF53720">
    <property type="entry name" value="ALDH-like"/>
    <property type="match status" value="1"/>
</dbReference>
<evidence type="ECO:0000313" key="5">
    <source>
        <dbReference type="Proteomes" id="UP000298664"/>
    </source>
</evidence>
<evidence type="ECO:0000313" key="4">
    <source>
        <dbReference type="EMBL" id="WHA43897.1"/>
    </source>
</evidence>
<dbReference type="InterPro" id="IPR016162">
    <property type="entry name" value="Ald_DH_N"/>
</dbReference>
<protein>
    <submittedName>
        <fullName evidence="4">NAD-dependent succinate-semialdehyde dehydrogenase</fullName>
        <ecNumber evidence="4">1.2.1.-</ecNumber>
    </submittedName>
</protein>
<dbReference type="PANTHER" id="PTHR43353">
    <property type="entry name" value="SUCCINATE-SEMIALDEHYDE DEHYDROGENASE, MITOCHONDRIAL"/>
    <property type="match status" value="1"/>
</dbReference>
<dbReference type="Proteomes" id="UP000298664">
    <property type="component" value="Plasmid pAlCFBP5477"/>
</dbReference>
<dbReference type="RefSeq" id="WP_137395961.1">
    <property type="nucleotide sequence ID" value="NZ_CP124735.1"/>
</dbReference>
<feature type="domain" description="Aldehyde dehydrogenase" evidence="3">
    <location>
        <begin position="22"/>
        <end position="481"/>
    </location>
</feature>
<evidence type="ECO:0000256" key="2">
    <source>
        <dbReference type="ARBA" id="ARBA00023002"/>
    </source>
</evidence>
<dbReference type="FunFam" id="3.40.605.10:FF:000033">
    <property type="entry name" value="NAD-dependent succinate-semialdehyde dehydrogenase"/>
    <property type="match status" value="1"/>
</dbReference>
<keyword evidence="4" id="KW-0614">Plasmid</keyword>
<dbReference type="Pfam" id="PF00171">
    <property type="entry name" value="Aldedh"/>
    <property type="match status" value="1"/>
</dbReference>
<dbReference type="InterPro" id="IPR015590">
    <property type="entry name" value="Aldehyde_DH_dom"/>
</dbReference>
<evidence type="ECO:0000259" key="3">
    <source>
        <dbReference type="Pfam" id="PF00171"/>
    </source>
</evidence>
<dbReference type="PANTHER" id="PTHR43353:SF5">
    <property type="entry name" value="SUCCINATE-SEMIALDEHYDE DEHYDROGENASE, MITOCHONDRIAL"/>
    <property type="match status" value="1"/>
</dbReference>
<organism evidence="4 5">
    <name type="scientific">Agrobacterium larrymoorei</name>
    <dbReference type="NCBI Taxonomy" id="160699"/>
    <lineage>
        <taxon>Bacteria</taxon>
        <taxon>Pseudomonadati</taxon>
        <taxon>Pseudomonadota</taxon>
        <taxon>Alphaproteobacteria</taxon>
        <taxon>Hyphomicrobiales</taxon>
        <taxon>Rhizobiaceae</taxon>
        <taxon>Rhizobium/Agrobacterium group</taxon>
        <taxon>Agrobacterium</taxon>
    </lineage>
</organism>
<keyword evidence="2 4" id="KW-0560">Oxidoreductase</keyword>
<dbReference type="GO" id="GO:0009450">
    <property type="term" value="P:gamma-aminobutyric acid catabolic process"/>
    <property type="evidence" value="ECO:0007669"/>
    <property type="project" value="TreeGrafter"/>
</dbReference>
<dbReference type="EC" id="1.2.1.-" evidence="4"/>
<dbReference type="Gene3D" id="3.40.605.10">
    <property type="entry name" value="Aldehyde Dehydrogenase, Chain A, domain 1"/>
    <property type="match status" value="1"/>
</dbReference>
<dbReference type="EMBL" id="CP124735">
    <property type="protein sequence ID" value="WHA43897.1"/>
    <property type="molecule type" value="Genomic_DNA"/>
</dbReference>
<proteinExistence type="inferred from homology"/>
<dbReference type="CDD" id="cd07103">
    <property type="entry name" value="ALDH_F5_SSADH_GabD"/>
    <property type="match status" value="1"/>
</dbReference>
<dbReference type="InterPro" id="IPR016163">
    <property type="entry name" value="Ald_DH_C"/>
</dbReference>
<accession>A0AAF0HDQ5</accession>
<name>A0AAF0HDQ5_9HYPH</name>
<reference evidence="4" key="1">
    <citation type="submission" date="2023-05" db="EMBL/GenBank/DDBJ databases">
        <title>Complete genome sequence of Agrobacterium larrymoorei CFBP5477.</title>
        <authorList>
            <person name="Yen H.-C."/>
            <person name="Chou L."/>
            <person name="Lin Y.-C."/>
            <person name="Lai E.-M."/>
            <person name="Kuo C.-H."/>
        </authorList>
    </citation>
    <scope>NUCLEOTIDE SEQUENCE</scope>
    <source>
        <strain evidence="4">CFBP5477</strain>
        <plasmid evidence="4">pAlCFBP5477</plasmid>
    </source>
</reference>
<dbReference type="InterPro" id="IPR016161">
    <property type="entry name" value="Ald_DH/histidinol_DH"/>
</dbReference>
<dbReference type="GO" id="GO:0004777">
    <property type="term" value="F:succinate-semialdehyde dehydrogenase (NAD+) activity"/>
    <property type="evidence" value="ECO:0007669"/>
    <property type="project" value="TreeGrafter"/>
</dbReference>
<geneLocation type="plasmid" evidence="4 5">
    <name>pAlCFBP5477</name>
</geneLocation>
<dbReference type="AlphaFoldDB" id="A0AAF0HDQ5"/>
<sequence length="487" mass="51731">MAPQTSSSPHYPDVLLHVAGEWRAARDGATTKVLNPATEEVIGSRAHAGKQDVEEALAAAQQGFADWTKISVLERSNIMRKAASLLRDRVSEISVLLTMEQGKPLAEARAEILSGADIIDWFAEEARRTYGRVIPARRDALRQLAVKEPVGPVAAFAPWNFPINQVVRKVSAALAAGCSIIVKGPDETPASPAALIQCFVDAGIPAGAIALIYGTPAEIANQLITSPVIRKISFTGSTAVGKTLAALAGSHMKRSTMELGGHAPAMILKDADLSRAASVMAAAKFRNAGQACISPTRFLIDEEVYEEFVSRFVELATSIKVANGLDDDVTMGPLANARRLEAMDTTVQDAVRQGAKIVAGGKRSGNKGYFFEPTVLRDVPVTARAMNEEPFGPVALMTPVASMNELIEEANRLDYGLASYAFTRSAASAARLGESVRAGMLSINHYGLALPEVPFGGINDSGYGTEGGADALEGYLNTKFISHLQLD</sequence>
<dbReference type="Gene3D" id="3.40.309.10">
    <property type="entry name" value="Aldehyde Dehydrogenase, Chain A, domain 2"/>
    <property type="match status" value="1"/>
</dbReference>